<dbReference type="Proteomes" id="UP000307956">
    <property type="component" value="Unassembled WGS sequence"/>
</dbReference>
<dbReference type="AlphaFoldDB" id="A0A4S4ARV1"/>
<evidence type="ECO:0000313" key="1">
    <source>
        <dbReference type="EMBL" id="THF62583.1"/>
    </source>
</evidence>
<reference evidence="1 2" key="1">
    <citation type="submission" date="2019-04" db="EMBL/GenBank/DDBJ databases">
        <title>Azoarcus rhizosphaerae sp. nov. isolated from rhizosphere of Ficus religiosa.</title>
        <authorList>
            <person name="Lin S.-Y."/>
            <person name="Hameed A."/>
            <person name="Hsu Y.-H."/>
            <person name="Young C.-C."/>
        </authorList>
    </citation>
    <scope>NUCLEOTIDE SEQUENCE [LARGE SCALE GENOMIC DNA]</scope>
    <source>
        <strain evidence="1 2">CC-YHH848</strain>
    </source>
</reference>
<dbReference type="Pfam" id="PF10649">
    <property type="entry name" value="DUF2478"/>
    <property type="match status" value="1"/>
</dbReference>
<proteinExistence type="predicted"/>
<protein>
    <submittedName>
        <fullName evidence="1">DUF2478 domain-containing protein</fullName>
    </submittedName>
</protein>
<gene>
    <name evidence="1" type="ORF">E6O51_06365</name>
</gene>
<evidence type="ECO:0000313" key="2">
    <source>
        <dbReference type="Proteomes" id="UP000307956"/>
    </source>
</evidence>
<keyword evidence="2" id="KW-1185">Reference proteome</keyword>
<organism evidence="1 2">
    <name type="scientific">Pseudothauera rhizosphaerae</name>
    <dbReference type="NCBI Taxonomy" id="2565932"/>
    <lineage>
        <taxon>Bacteria</taxon>
        <taxon>Pseudomonadati</taxon>
        <taxon>Pseudomonadota</taxon>
        <taxon>Betaproteobacteria</taxon>
        <taxon>Rhodocyclales</taxon>
        <taxon>Zoogloeaceae</taxon>
        <taxon>Pseudothauera</taxon>
    </lineage>
</organism>
<dbReference type="RefSeq" id="WP_136384137.1">
    <property type="nucleotide sequence ID" value="NZ_SSOD01000004.1"/>
</dbReference>
<name>A0A4S4ARV1_9RHOO</name>
<accession>A0A4S4ARV1</accession>
<dbReference type="InterPro" id="IPR018912">
    <property type="entry name" value="DUF2478"/>
</dbReference>
<dbReference type="EMBL" id="SSOD01000004">
    <property type="protein sequence ID" value="THF62583.1"/>
    <property type="molecule type" value="Genomic_DNA"/>
</dbReference>
<dbReference type="OrthoDB" id="6050629at2"/>
<sequence>MKKETAIAALPEPPTVMAIPAAAIVHAHHASVDGLLADFAFGLRKRGWRVCGIVQQHRGEAKEDTVLVDLDHGLSFPLFQKLGAGSTSCSVDPGGVAAASIALRRALDEGADLAIANRFGALEAAGGGFAAEMLALMSEGRPLLTVVADDWLRDWRWFTGGCGSELPASPPALEEWFAGVVGAGEKR</sequence>
<comment type="caution">
    <text evidence="1">The sequence shown here is derived from an EMBL/GenBank/DDBJ whole genome shotgun (WGS) entry which is preliminary data.</text>
</comment>